<dbReference type="RefSeq" id="WP_071175971.1">
    <property type="nucleotide sequence ID" value="NZ_CP017831.1"/>
</dbReference>
<protein>
    <recommendedName>
        <fullName evidence="10">Large-conductance mechanosensitive channel</fullName>
    </recommendedName>
</protein>
<evidence type="ECO:0000256" key="6">
    <source>
        <dbReference type="ARBA" id="ARBA00022989"/>
    </source>
</evidence>
<feature type="transmembrane region" description="Helical" evidence="10">
    <location>
        <begin position="91"/>
        <end position="115"/>
    </location>
</feature>
<gene>
    <name evidence="10" type="primary">mscL</name>
    <name evidence="11" type="ORF">bhn_I1232</name>
</gene>
<keyword evidence="7 10" id="KW-0406">Ion transport</keyword>
<dbReference type="EMBL" id="CP017831">
    <property type="protein sequence ID" value="AOZ96266.1"/>
    <property type="molecule type" value="Genomic_DNA"/>
</dbReference>
<comment type="subunit">
    <text evidence="10">Homopentamer.</text>
</comment>
<comment type="caution">
    <text evidence="10">Lacks conserved residue(s) required for the propagation of feature annotation.</text>
</comment>
<evidence type="ECO:0000256" key="1">
    <source>
        <dbReference type="ARBA" id="ARBA00004651"/>
    </source>
</evidence>
<keyword evidence="9 10" id="KW-0407">Ion channel</keyword>
<evidence type="ECO:0000313" key="11">
    <source>
        <dbReference type="EMBL" id="AOZ96266.1"/>
    </source>
</evidence>
<dbReference type="PANTHER" id="PTHR30266">
    <property type="entry name" value="MECHANOSENSITIVE CHANNEL MSCL"/>
    <property type="match status" value="1"/>
</dbReference>
<dbReference type="GO" id="GO:0008381">
    <property type="term" value="F:mechanosensitive monoatomic ion channel activity"/>
    <property type="evidence" value="ECO:0007669"/>
    <property type="project" value="UniProtKB-UniRule"/>
</dbReference>
<dbReference type="KEGG" id="bhu:bhn_I1232"/>
<evidence type="ECO:0000256" key="3">
    <source>
        <dbReference type="ARBA" id="ARBA00022448"/>
    </source>
</evidence>
<evidence type="ECO:0000256" key="2">
    <source>
        <dbReference type="ARBA" id="ARBA00007254"/>
    </source>
</evidence>
<dbReference type="PANTHER" id="PTHR30266:SF2">
    <property type="entry name" value="LARGE-CONDUCTANCE MECHANOSENSITIVE CHANNEL"/>
    <property type="match status" value="1"/>
</dbReference>
<dbReference type="InterPro" id="IPR037673">
    <property type="entry name" value="MSC/AndL"/>
</dbReference>
<accession>A0A1D9P0W3</accession>
<evidence type="ECO:0000256" key="7">
    <source>
        <dbReference type="ARBA" id="ARBA00023065"/>
    </source>
</evidence>
<dbReference type="SUPFAM" id="SSF81330">
    <property type="entry name" value="Gated mechanosensitive channel"/>
    <property type="match status" value="1"/>
</dbReference>
<evidence type="ECO:0000256" key="9">
    <source>
        <dbReference type="ARBA" id="ARBA00023303"/>
    </source>
</evidence>
<comment type="function">
    <text evidence="10">Channel that opens in response to stretch forces in the membrane lipid bilayer. May participate in the regulation of osmotic pressure changes within the cell.</text>
</comment>
<evidence type="ECO:0000256" key="4">
    <source>
        <dbReference type="ARBA" id="ARBA00022475"/>
    </source>
</evidence>
<evidence type="ECO:0000256" key="10">
    <source>
        <dbReference type="HAMAP-Rule" id="MF_00115"/>
    </source>
</evidence>
<dbReference type="Pfam" id="PF01741">
    <property type="entry name" value="MscL"/>
    <property type="match status" value="1"/>
</dbReference>
<keyword evidence="5 10" id="KW-0812">Transmembrane</keyword>
<keyword evidence="4 10" id="KW-1003">Cell membrane</keyword>
<sequence length="161" mass="17474">MTEKVKEVAGKGKGLAGEFREFIMRGNVLDMAVGVIIGGAFQKIISSLVDDIIMPVISLLTGGIDFNNMFVSLDGSEYATLEAAKEAGAATLNYGTFITVVINFILMALVIFFIVKFMNKLSNKLEKEKAEAPATTKICPRCKSEINIEATRCPHCTSELD</sequence>
<dbReference type="Proteomes" id="UP000179284">
    <property type="component" value="Chromosome I"/>
</dbReference>
<reference evidence="12" key="1">
    <citation type="submission" date="2016-10" db="EMBL/GenBank/DDBJ databases">
        <title>The complete genome sequence of the rumen bacterium Butyrivibrio hungatei MB2003.</title>
        <authorList>
            <person name="Palevich N."/>
            <person name="Kelly W.J."/>
            <person name="Leahy S.C."/>
            <person name="Altermann E."/>
            <person name="Rakonjac J."/>
            <person name="Attwood G.T."/>
        </authorList>
    </citation>
    <scope>NUCLEOTIDE SEQUENCE [LARGE SCALE GENOMIC DNA]</scope>
    <source>
        <strain evidence="12">MB2003</strain>
    </source>
</reference>
<dbReference type="GO" id="GO:0005886">
    <property type="term" value="C:plasma membrane"/>
    <property type="evidence" value="ECO:0007669"/>
    <property type="project" value="UniProtKB-SubCell"/>
</dbReference>
<dbReference type="AlphaFoldDB" id="A0A1D9P0W3"/>
<keyword evidence="6 10" id="KW-1133">Transmembrane helix</keyword>
<organism evidence="11 12">
    <name type="scientific">Butyrivibrio hungatei</name>
    <dbReference type="NCBI Taxonomy" id="185008"/>
    <lineage>
        <taxon>Bacteria</taxon>
        <taxon>Bacillati</taxon>
        <taxon>Bacillota</taxon>
        <taxon>Clostridia</taxon>
        <taxon>Lachnospirales</taxon>
        <taxon>Lachnospiraceae</taxon>
        <taxon>Butyrivibrio</taxon>
    </lineage>
</organism>
<dbReference type="PRINTS" id="PR01264">
    <property type="entry name" value="MECHCHANNEL"/>
</dbReference>
<name>A0A1D9P0W3_9FIRM</name>
<dbReference type="InterPro" id="IPR036019">
    <property type="entry name" value="MscL_channel"/>
</dbReference>
<dbReference type="InterPro" id="IPR019823">
    <property type="entry name" value="Mechanosensitive_channel_CS"/>
</dbReference>
<evidence type="ECO:0000313" key="12">
    <source>
        <dbReference type="Proteomes" id="UP000179284"/>
    </source>
</evidence>
<evidence type="ECO:0000256" key="5">
    <source>
        <dbReference type="ARBA" id="ARBA00022692"/>
    </source>
</evidence>
<dbReference type="NCBIfam" id="TIGR00220">
    <property type="entry name" value="mscL"/>
    <property type="match status" value="1"/>
</dbReference>
<evidence type="ECO:0000256" key="8">
    <source>
        <dbReference type="ARBA" id="ARBA00023136"/>
    </source>
</evidence>
<keyword evidence="8 10" id="KW-0472">Membrane</keyword>
<keyword evidence="3 10" id="KW-0813">Transport</keyword>
<dbReference type="HAMAP" id="MF_00115">
    <property type="entry name" value="MscL"/>
    <property type="match status" value="1"/>
</dbReference>
<dbReference type="NCBIfam" id="NF010557">
    <property type="entry name" value="PRK13952.1"/>
    <property type="match status" value="1"/>
</dbReference>
<comment type="subcellular location">
    <subcellularLocation>
        <location evidence="1 10">Cell membrane</location>
        <topology evidence="1 10">Multi-pass membrane protein</topology>
    </subcellularLocation>
</comment>
<dbReference type="Gene3D" id="1.10.1200.120">
    <property type="entry name" value="Large-conductance mechanosensitive channel, MscL, domain 1"/>
    <property type="match status" value="1"/>
</dbReference>
<dbReference type="PROSITE" id="PS01327">
    <property type="entry name" value="MSCL"/>
    <property type="match status" value="1"/>
</dbReference>
<comment type="similarity">
    <text evidence="2 10">Belongs to the MscL family.</text>
</comment>
<keyword evidence="12" id="KW-1185">Reference proteome</keyword>
<dbReference type="OrthoDB" id="9810350at2"/>
<proteinExistence type="inferred from homology"/>
<dbReference type="InterPro" id="IPR001185">
    <property type="entry name" value="MS_channel"/>
</dbReference>